<name>A0A419T9W3_9FIRM</name>
<evidence type="ECO:0000313" key="3">
    <source>
        <dbReference type="Proteomes" id="UP000284177"/>
    </source>
</evidence>
<feature type="transmembrane region" description="Helical" evidence="1">
    <location>
        <begin position="196"/>
        <end position="219"/>
    </location>
</feature>
<keyword evidence="1" id="KW-1133">Transmembrane helix</keyword>
<comment type="caution">
    <text evidence="2">The sequence shown here is derived from an EMBL/GenBank/DDBJ whole genome shotgun (WGS) entry which is preliminary data.</text>
</comment>
<keyword evidence="1" id="KW-0812">Transmembrane</keyword>
<feature type="transmembrane region" description="Helical" evidence="1">
    <location>
        <begin position="108"/>
        <end position="128"/>
    </location>
</feature>
<protein>
    <recommendedName>
        <fullName evidence="4">TIGR01906 family membrane protein</fullName>
    </recommendedName>
</protein>
<reference evidence="2 3" key="1">
    <citation type="submission" date="2016-08" db="EMBL/GenBank/DDBJ databases">
        <title>Novel Firmicutes and Novel Genomes.</title>
        <authorList>
            <person name="Poppleton D.I."/>
            <person name="Gribaldo S."/>
        </authorList>
    </citation>
    <scope>NUCLEOTIDE SEQUENCE [LARGE SCALE GENOMIC DNA]</scope>
    <source>
        <strain evidence="2 3">CTT3</strain>
    </source>
</reference>
<dbReference type="AlphaFoldDB" id="A0A419T9W3"/>
<dbReference type="Proteomes" id="UP000284177">
    <property type="component" value="Unassembled WGS sequence"/>
</dbReference>
<feature type="transmembrane region" description="Helical" evidence="1">
    <location>
        <begin position="135"/>
        <end position="156"/>
    </location>
</feature>
<accession>A0A419T9W3</accession>
<dbReference type="EMBL" id="MCIB01000001">
    <property type="protein sequence ID" value="RKD34270.1"/>
    <property type="molecule type" value="Genomic_DNA"/>
</dbReference>
<dbReference type="OrthoDB" id="9813051at2"/>
<proteinExistence type="predicted"/>
<gene>
    <name evidence="2" type="ORF">BET03_00100</name>
</gene>
<organism evidence="2 3">
    <name type="scientific">Thermohalobacter berrensis</name>
    <dbReference type="NCBI Taxonomy" id="99594"/>
    <lineage>
        <taxon>Bacteria</taxon>
        <taxon>Bacillati</taxon>
        <taxon>Bacillota</taxon>
        <taxon>Tissierellia</taxon>
        <taxon>Tissierellales</taxon>
        <taxon>Thermohalobacteraceae</taxon>
        <taxon>Thermohalobacter</taxon>
    </lineage>
</organism>
<sequence length="229" mass="27339">MFKRSTILFIVLLIIFLPLLLLLTNVEIASFDLDYFSKKYDEYNIVEETGMDKETLMGVTKQLLKYLKGDREDIILYANVNGKREQVFERRELLHLKDVKNLYQKGYFIRRISLFISILSILYLTLFTREKLPKALIFTSIIPLGFMLVLAILLSIDFYRYFTYFHEIFFSNDLWLLNPKTDILIQMYPLQFFNSIAYRIITYFVIELVIIFIIGFVLLKIQNRELIKS</sequence>
<dbReference type="InterPro" id="IPR010178">
    <property type="entry name" value="Lit"/>
</dbReference>
<keyword evidence="1" id="KW-0472">Membrane</keyword>
<dbReference type="Pfam" id="PF07314">
    <property type="entry name" value="Lit"/>
    <property type="match status" value="1"/>
</dbReference>
<evidence type="ECO:0008006" key="4">
    <source>
        <dbReference type="Google" id="ProtNLM"/>
    </source>
</evidence>
<dbReference type="RefSeq" id="WP_120165982.1">
    <property type="nucleotide sequence ID" value="NZ_MCIB01000001.1"/>
</dbReference>
<evidence type="ECO:0000313" key="2">
    <source>
        <dbReference type="EMBL" id="RKD34270.1"/>
    </source>
</evidence>
<evidence type="ECO:0000256" key="1">
    <source>
        <dbReference type="SAM" id="Phobius"/>
    </source>
</evidence>
<dbReference type="NCBIfam" id="TIGR01906">
    <property type="entry name" value="integ_TIGR01906"/>
    <property type="match status" value="1"/>
</dbReference>
<keyword evidence="3" id="KW-1185">Reference proteome</keyword>